<keyword evidence="2" id="KW-1185">Reference proteome</keyword>
<comment type="caution">
    <text evidence="1">The sequence shown here is derived from an EMBL/GenBank/DDBJ whole genome shotgun (WGS) entry which is preliminary data.</text>
</comment>
<dbReference type="EMBL" id="BQNB010014293">
    <property type="protein sequence ID" value="GJT26438.1"/>
    <property type="molecule type" value="Genomic_DNA"/>
</dbReference>
<proteinExistence type="predicted"/>
<protein>
    <recommendedName>
        <fullName evidence="3">MAK10-like protein</fullName>
    </recommendedName>
</protein>
<gene>
    <name evidence="1" type="ORF">Tco_0906713</name>
</gene>
<reference evidence="1" key="1">
    <citation type="journal article" date="2022" name="Int. J. Mol. Sci.">
        <title>Draft Genome of Tanacetum Coccineum: Genomic Comparison of Closely Related Tanacetum-Family Plants.</title>
        <authorList>
            <person name="Yamashiro T."/>
            <person name="Shiraishi A."/>
            <person name="Nakayama K."/>
            <person name="Satake H."/>
        </authorList>
    </citation>
    <scope>NUCLEOTIDE SEQUENCE</scope>
</reference>
<name>A0ABQ5CI77_9ASTR</name>
<evidence type="ECO:0000313" key="2">
    <source>
        <dbReference type="Proteomes" id="UP001151760"/>
    </source>
</evidence>
<evidence type="ECO:0000313" key="1">
    <source>
        <dbReference type="EMBL" id="GJT26438.1"/>
    </source>
</evidence>
<accession>A0ABQ5CI77</accession>
<organism evidence="1 2">
    <name type="scientific">Tanacetum coccineum</name>
    <dbReference type="NCBI Taxonomy" id="301880"/>
    <lineage>
        <taxon>Eukaryota</taxon>
        <taxon>Viridiplantae</taxon>
        <taxon>Streptophyta</taxon>
        <taxon>Embryophyta</taxon>
        <taxon>Tracheophyta</taxon>
        <taxon>Spermatophyta</taxon>
        <taxon>Magnoliopsida</taxon>
        <taxon>eudicotyledons</taxon>
        <taxon>Gunneridae</taxon>
        <taxon>Pentapetalae</taxon>
        <taxon>asterids</taxon>
        <taxon>campanulids</taxon>
        <taxon>Asterales</taxon>
        <taxon>Asteraceae</taxon>
        <taxon>Asteroideae</taxon>
        <taxon>Anthemideae</taxon>
        <taxon>Anthemidinae</taxon>
        <taxon>Tanacetum</taxon>
    </lineage>
</organism>
<reference evidence="1" key="2">
    <citation type="submission" date="2022-01" db="EMBL/GenBank/DDBJ databases">
        <authorList>
            <person name="Yamashiro T."/>
            <person name="Shiraishi A."/>
            <person name="Satake H."/>
            <person name="Nakayama K."/>
        </authorList>
    </citation>
    <scope>NUCLEOTIDE SEQUENCE</scope>
</reference>
<dbReference type="Proteomes" id="UP001151760">
    <property type="component" value="Unassembled WGS sequence"/>
</dbReference>
<evidence type="ECO:0008006" key="3">
    <source>
        <dbReference type="Google" id="ProtNLM"/>
    </source>
</evidence>
<sequence length="130" mass="14957">MGDENQPHTLGDYSPRSHEGYQNTIELLEGENLVPLQSNTIRLVQNGYAFHGLQSEDPDQHLKDFLKPVDSLDLSVENYAARGRLRKMSTKEAWNTIEELVQYEDEEWDDLFSSDKGNLDYGNANREQIL</sequence>